<proteinExistence type="predicted"/>
<evidence type="ECO:0000313" key="1">
    <source>
        <dbReference type="EMBL" id="PNX67568.1"/>
    </source>
</evidence>
<organism evidence="1 2">
    <name type="scientific">Trifolium pratense</name>
    <name type="common">Red clover</name>
    <dbReference type="NCBI Taxonomy" id="57577"/>
    <lineage>
        <taxon>Eukaryota</taxon>
        <taxon>Viridiplantae</taxon>
        <taxon>Streptophyta</taxon>
        <taxon>Embryophyta</taxon>
        <taxon>Tracheophyta</taxon>
        <taxon>Spermatophyta</taxon>
        <taxon>Magnoliopsida</taxon>
        <taxon>eudicotyledons</taxon>
        <taxon>Gunneridae</taxon>
        <taxon>Pentapetalae</taxon>
        <taxon>rosids</taxon>
        <taxon>fabids</taxon>
        <taxon>Fabales</taxon>
        <taxon>Fabaceae</taxon>
        <taxon>Papilionoideae</taxon>
        <taxon>50 kb inversion clade</taxon>
        <taxon>NPAAA clade</taxon>
        <taxon>Hologalegina</taxon>
        <taxon>IRL clade</taxon>
        <taxon>Trifolieae</taxon>
        <taxon>Trifolium</taxon>
    </lineage>
</organism>
<dbReference type="Proteomes" id="UP000236291">
    <property type="component" value="Unassembled WGS sequence"/>
</dbReference>
<evidence type="ECO:0000313" key="2">
    <source>
        <dbReference type="Proteomes" id="UP000236291"/>
    </source>
</evidence>
<accession>A0A2K3KMM8</accession>
<sequence>GLKDIVQTLPSGLDTSAANSIMPINKPDEQKKTLLLRFEFAPL</sequence>
<comment type="caution">
    <text evidence="1">The sequence shown here is derived from an EMBL/GenBank/DDBJ whole genome shotgun (WGS) entry which is preliminary data.</text>
</comment>
<reference evidence="1 2" key="1">
    <citation type="journal article" date="2014" name="Am. J. Bot.">
        <title>Genome assembly and annotation for red clover (Trifolium pratense; Fabaceae).</title>
        <authorList>
            <person name="Istvanek J."/>
            <person name="Jaros M."/>
            <person name="Krenek A."/>
            <person name="Repkova J."/>
        </authorList>
    </citation>
    <scope>NUCLEOTIDE SEQUENCE [LARGE SCALE GENOMIC DNA]</scope>
    <source>
        <strain evidence="2">cv. Tatra</strain>
        <tissue evidence="1">Young leaves</tissue>
    </source>
</reference>
<dbReference type="EMBL" id="ASHM01102475">
    <property type="protein sequence ID" value="PNX67568.1"/>
    <property type="molecule type" value="Genomic_DNA"/>
</dbReference>
<dbReference type="AlphaFoldDB" id="A0A2K3KMM8"/>
<feature type="non-terminal residue" evidence="1">
    <location>
        <position position="1"/>
    </location>
</feature>
<name>A0A2K3KMM8_TRIPR</name>
<protein>
    <submittedName>
        <fullName evidence="1">Uncharacterized protein</fullName>
    </submittedName>
</protein>
<reference evidence="1 2" key="2">
    <citation type="journal article" date="2017" name="Front. Plant Sci.">
        <title>Gene Classification and Mining of Molecular Markers Useful in Red Clover (Trifolium pratense) Breeding.</title>
        <authorList>
            <person name="Istvanek J."/>
            <person name="Dluhosova J."/>
            <person name="Dluhos P."/>
            <person name="Patkova L."/>
            <person name="Nedelnik J."/>
            <person name="Repkova J."/>
        </authorList>
    </citation>
    <scope>NUCLEOTIDE SEQUENCE [LARGE SCALE GENOMIC DNA]</scope>
    <source>
        <strain evidence="2">cv. Tatra</strain>
        <tissue evidence="1">Young leaves</tissue>
    </source>
</reference>
<gene>
    <name evidence="1" type="ORF">L195_g055698</name>
</gene>